<name>A0A7R9DKS9_TIMPO</name>
<sequence length="114" mass="12937">MRRSVLNLRHLDICSVDPPGCTDIDDALHCRDLANGNYEYSQLTITTITHHSILTATTSNDPHLHHDQTRLTVQINKTIETMRLQFGKLLLVGALDSRTSDQLCRLLRLVTWTS</sequence>
<accession>A0A7R9DKS9</accession>
<dbReference type="AlphaFoldDB" id="A0A7R9DKS9"/>
<protein>
    <submittedName>
        <fullName evidence="1">Uncharacterized protein</fullName>
    </submittedName>
</protein>
<dbReference type="SUPFAM" id="SSF50249">
    <property type="entry name" value="Nucleic acid-binding proteins"/>
    <property type="match status" value="1"/>
</dbReference>
<reference evidence="1" key="1">
    <citation type="submission" date="2020-11" db="EMBL/GenBank/DDBJ databases">
        <authorList>
            <person name="Tran Van P."/>
        </authorList>
    </citation>
    <scope>NUCLEOTIDE SEQUENCE</scope>
</reference>
<gene>
    <name evidence="1" type="ORF">TPSB3V08_LOCUS10445</name>
</gene>
<dbReference type="EMBL" id="OD009541">
    <property type="protein sequence ID" value="CAD7415608.1"/>
    <property type="molecule type" value="Genomic_DNA"/>
</dbReference>
<dbReference type="InterPro" id="IPR012340">
    <property type="entry name" value="NA-bd_OB-fold"/>
</dbReference>
<organism evidence="1">
    <name type="scientific">Timema poppense</name>
    <name type="common">Walking stick</name>
    <dbReference type="NCBI Taxonomy" id="170557"/>
    <lineage>
        <taxon>Eukaryota</taxon>
        <taxon>Metazoa</taxon>
        <taxon>Ecdysozoa</taxon>
        <taxon>Arthropoda</taxon>
        <taxon>Hexapoda</taxon>
        <taxon>Insecta</taxon>
        <taxon>Pterygota</taxon>
        <taxon>Neoptera</taxon>
        <taxon>Polyneoptera</taxon>
        <taxon>Phasmatodea</taxon>
        <taxon>Timematodea</taxon>
        <taxon>Timematoidea</taxon>
        <taxon>Timematidae</taxon>
        <taxon>Timema</taxon>
    </lineage>
</organism>
<proteinExistence type="predicted"/>
<evidence type="ECO:0000313" key="1">
    <source>
        <dbReference type="EMBL" id="CAD7415608.1"/>
    </source>
</evidence>